<feature type="transmembrane region" description="Helical" evidence="1">
    <location>
        <begin position="52"/>
        <end position="77"/>
    </location>
</feature>
<name>A0ABS6KXI5_9GAMM</name>
<dbReference type="EMBL" id="JAFMOU010000062">
    <property type="protein sequence ID" value="MBU9834301.1"/>
    <property type="molecule type" value="Genomic_DNA"/>
</dbReference>
<proteinExistence type="predicted"/>
<feature type="transmembrane region" description="Helical" evidence="1">
    <location>
        <begin position="392"/>
        <end position="413"/>
    </location>
</feature>
<evidence type="ECO:0000313" key="2">
    <source>
        <dbReference type="EMBL" id="MBU9834301.1"/>
    </source>
</evidence>
<feature type="transmembrane region" description="Helical" evidence="1">
    <location>
        <begin position="20"/>
        <end position="40"/>
    </location>
</feature>
<keyword evidence="1" id="KW-0472">Membrane</keyword>
<gene>
    <name evidence="2" type="ORF">J1786_05590</name>
</gene>
<evidence type="ECO:0000313" key="3">
    <source>
        <dbReference type="Proteomes" id="UP000699865"/>
    </source>
</evidence>
<keyword evidence="1" id="KW-1133">Transmembrane helix</keyword>
<organism evidence="2 3">
    <name type="scientific">Rahnella perminowiae</name>
    <dbReference type="NCBI Taxonomy" id="2816244"/>
    <lineage>
        <taxon>Bacteria</taxon>
        <taxon>Pseudomonadati</taxon>
        <taxon>Pseudomonadota</taxon>
        <taxon>Gammaproteobacteria</taxon>
        <taxon>Enterobacterales</taxon>
        <taxon>Yersiniaceae</taxon>
        <taxon>Rahnella</taxon>
    </lineage>
</organism>
<protein>
    <submittedName>
        <fullName evidence="2">Uncharacterized protein</fullName>
    </submittedName>
</protein>
<evidence type="ECO:0000256" key="1">
    <source>
        <dbReference type="SAM" id="Phobius"/>
    </source>
</evidence>
<sequence>MSQWKLYPPLKKREKFRFPWLPILLIYIVVIVVAVLIRALSWPDNKPVEDIFFLQSMVVPFVIITTCLCYAGMFLSVEGYYYDVKRQCVEWDLYYLKKFSQRRLVIVGYTSVAPVDNLAVQLLKLEGKFPLAPKTPLRIKMAERFEVTKSQYIFNQLIETLADKIIKYPEVEVFYWLREGDNTTTEELRRVLDEHGLKFKNEITQLCECPDYSVLAAMIEESGNQWQYSRLIIIADLYNDETVNSMESATALFICKEYQVNEKPKPVYLYQPLTGDADLADSVPVYLAGEQTTAPKILWHTGLAQTEKYPLLNALNECKVAAERIDLELAFGEYTAGYRWLALAVASDAARYGQGAQLIAASEKGKAALTVLSATQPSALKLPEGDYVAMPLLWSFPALVMSIVAFVFSWGVYFGVPEGWSVIIFIAIMFLITPVLGVLLTRFAVRSAENDVQYPQE</sequence>
<reference evidence="2 3" key="1">
    <citation type="submission" date="2021-03" db="EMBL/GenBank/DDBJ databases">
        <title>Five novel Rahnella species.</title>
        <authorList>
            <person name="Brady C."/>
            <person name="Asselin J."/>
            <person name="Beer S."/>
            <person name="Bruberg M.B."/>
            <person name="Crampton B."/>
            <person name="Venter S."/>
            <person name="Arnold D."/>
            <person name="Denman S."/>
        </authorList>
    </citation>
    <scope>NUCLEOTIDE SEQUENCE [LARGE SCALE GENOMIC DNA]</scope>
    <source>
        <strain evidence="2 3">L72c</strain>
    </source>
</reference>
<keyword evidence="3" id="KW-1185">Reference proteome</keyword>
<dbReference type="RefSeq" id="WP_217137825.1">
    <property type="nucleotide sequence ID" value="NZ_JAFMOU010000062.1"/>
</dbReference>
<dbReference type="Proteomes" id="UP000699865">
    <property type="component" value="Unassembled WGS sequence"/>
</dbReference>
<feature type="transmembrane region" description="Helical" evidence="1">
    <location>
        <begin position="419"/>
        <end position="440"/>
    </location>
</feature>
<comment type="caution">
    <text evidence="2">The sequence shown here is derived from an EMBL/GenBank/DDBJ whole genome shotgun (WGS) entry which is preliminary data.</text>
</comment>
<accession>A0ABS6KXI5</accession>
<keyword evidence="1" id="KW-0812">Transmembrane</keyword>